<accession>A0A1H7L1U3</accession>
<dbReference type="OrthoDB" id="275381at2157"/>
<dbReference type="EMBL" id="FOAD01000002">
    <property type="protein sequence ID" value="SEK92237.1"/>
    <property type="molecule type" value="Genomic_DNA"/>
</dbReference>
<feature type="region of interest" description="Disordered" evidence="1">
    <location>
        <begin position="1"/>
        <end position="27"/>
    </location>
</feature>
<feature type="compositionally biased region" description="Basic residues" evidence="1">
    <location>
        <begin position="1"/>
        <end position="12"/>
    </location>
</feature>
<organism evidence="2 3">
    <name type="scientific">Haloferax larsenii</name>
    <dbReference type="NCBI Taxonomy" id="302484"/>
    <lineage>
        <taxon>Archaea</taxon>
        <taxon>Methanobacteriati</taxon>
        <taxon>Methanobacteriota</taxon>
        <taxon>Stenosarchaea group</taxon>
        <taxon>Halobacteria</taxon>
        <taxon>Halobacteriales</taxon>
        <taxon>Haloferacaceae</taxon>
        <taxon>Haloferax</taxon>
    </lineage>
</organism>
<name>A0A1H7L1U3_HALLR</name>
<dbReference type="AlphaFoldDB" id="A0A1H7L1U3"/>
<proteinExistence type="predicted"/>
<reference evidence="2 3" key="1">
    <citation type="submission" date="2016-10" db="EMBL/GenBank/DDBJ databases">
        <authorList>
            <person name="de Groot N.N."/>
        </authorList>
    </citation>
    <scope>NUCLEOTIDE SEQUENCE [LARGE SCALE GENOMIC DNA]</scope>
    <source>
        <strain evidence="2 3">CDM_5</strain>
    </source>
</reference>
<dbReference type="Proteomes" id="UP000183894">
    <property type="component" value="Unassembled WGS sequence"/>
</dbReference>
<evidence type="ECO:0000256" key="1">
    <source>
        <dbReference type="SAM" id="MobiDB-lite"/>
    </source>
</evidence>
<evidence type="ECO:0000313" key="3">
    <source>
        <dbReference type="Proteomes" id="UP000183894"/>
    </source>
</evidence>
<evidence type="ECO:0000313" key="2">
    <source>
        <dbReference type="EMBL" id="SEK92237.1"/>
    </source>
</evidence>
<sequence length="131" mass="14769">MGFKKFTRKGGKRGGSSSLGPRISLRKSGSVGLNHATIEKYFDGKDYVELFNDAVNQKVGLHPRGDETEDSYKVRKSEKEGHGGQIACKAFLREFDIVPDKTTRYEVSWDEDQELIVIDLTDPDHIYNSSK</sequence>
<dbReference type="RefSeq" id="WP_139198305.1">
    <property type="nucleotide sequence ID" value="NZ_FOAD01000002.1"/>
</dbReference>
<protein>
    <submittedName>
        <fullName evidence="2">Uncharacterized protein</fullName>
    </submittedName>
</protein>
<gene>
    <name evidence="2" type="ORF">SAMN04488691_102166</name>
</gene>